<reference evidence="1 2" key="1">
    <citation type="journal article" date="2024" name="Nat. Commun.">
        <title>Phylogenomics reveals the evolutionary origins of lichenization in chlorophyte algae.</title>
        <authorList>
            <person name="Puginier C."/>
            <person name="Libourel C."/>
            <person name="Otte J."/>
            <person name="Skaloud P."/>
            <person name="Haon M."/>
            <person name="Grisel S."/>
            <person name="Petersen M."/>
            <person name="Berrin J.G."/>
            <person name="Delaux P.M."/>
            <person name="Dal Grande F."/>
            <person name="Keller J."/>
        </authorList>
    </citation>
    <scope>NUCLEOTIDE SEQUENCE [LARGE SCALE GENOMIC DNA]</scope>
    <source>
        <strain evidence="1 2">SAG 2145</strain>
    </source>
</reference>
<name>A0AAW1QC80_9CHLO</name>
<evidence type="ECO:0000313" key="1">
    <source>
        <dbReference type="EMBL" id="KAK9818896.1"/>
    </source>
</evidence>
<dbReference type="AlphaFoldDB" id="A0AAW1QC80"/>
<protein>
    <submittedName>
        <fullName evidence="1">Uncharacterized protein</fullName>
    </submittedName>
</protein>
<dbReference type="Proteomes" id="UP001438707">
    <property type="component" value="Unassembled WGS sequence"/>
</dbReference>
<proteinExistence type="predicted"/>
<dbReference type="EMBL" id="JALJOS010000053">
    <property type="protein sequence ID" value="KAK9818896.1"/>
    <property type="molecule type" value="Genomic_DNA"/>
</dbReference>
<keyword evidence="2" id="KW-1185">Reference proteome</keyword>
<accession>A0AAW1QC80</accession>
<evidence type="ECO:0000313" key="2">
    <source>
        <dbReference type="Proteomes" id="UP001438707"/>
    </source>
</evidence>
<comment type="caution">
    <text evidence="1">The sequence shown here is derived from an EMBL/GenBank/DDBJ whole genome shotgun (WGS) entry which is preliminary data.</text>
</comment>
<organism evidence="1 2">
    <name type="scientific">Apatococcus lobatus</name>
    <dbReference type="NCBI Taxonomy" id="904363"/>
    <lineage>
        <taxon>Eukaryota</taxon>
        <taxon>Viridiplantae</taxon>
        <taxon>Chlorophyta</taxon>
        <taxon>core chlorophytes</taxon>
        <taxon>Trebouxiophyceae</taxon>
        <taxon>Chlorellales</taxon>
        <taxon>Chlorellaceae</taxon>
        <taxon>Apatococcus</taxon>
    </lineage>
</organism>
<sequence length="151" mass="17015">MTALPWPSASSVCVFTQWSLSPAVHAVRFFRMGVRSLQSLVCYISRVVIMADEDSAIKELELQIKNPESIAETADADGRPEIANSWRRKECLLREEKLIKLQEKEQLTPRAPGAEISNAATIEGDCYMLSLFAPWIERQTLPISAMKKCCR</sequence>
<gene>
    <name evidence="1" type="ORF">WJX74_009541</name>
</gene>